<proteinExistence type="predicted"/>
<gene>
    <name evidence="2" type="ORF">Tci_018817</name>
</gene>
<sequence>MGIRIPQSNVPSSAAYEAITKEMHDGLGRATTTVSSLAAKQGSCNISKTQTKVTPFGPSSPRTSLEGGPGCYFTIGDGPVQARPERLSNLPNEPLLGEAKHRMDLSTASQTDDDETLVKTLLNIKRSVAKDKGKAIMQESESPKKIKKKEMMQIGLDEEIAQRFYKEEQAQILRDEEYAQQDDVQAHIQTDEDFAQRMLEEEIKSLSIEERSRLLAEFIDKRKKMMATKRAEEKRNKPPTQAQQKTYMSNYLKNMGGLFQWKVKAKQEKEAQKKQEDVVAKQAEKESSKKAGGRLKRKTSKAKEDKDKRQKKQDDLKKLTLMEYVEVISDYEEADGSYKTYIFFSEMLNDFNREDIIVLCRLFNEKYASTRPGFDDLILWGDMKIMFEPDDDDEVWKNHHS</sequence>
<accession>A0A6L2KD40</accession>
<organism evidence="2">
    <name type="scientific">Tanacetum cinerariifolium</name>
    <name type="common">Dalmatian daisy</name>
    <name type="synonym">Chrysanthemum cinerariifolium</name>
    <dbReference type="NCBI Taxonomy" id="118510"/>
    <lineage>
        <taxon>Eukaryota</taxon>
        <taxon>Viridiplantae</taxon>
        <taxon>Streptophyta</taxon>
        <taxon>Embryophyta</taxon>
        <taxon>Tracheophyta</taxon>
        <taxon>Spermatophyta</taxon>
        <taxon>Magnoliopsida</taxon>
        <taxon>eudicotyledons</taxon>
        <taxon>Gunneridae</taxon>
        <taxon>Pentapetalae</taxon>
        <taxon>asterids</taxon>
        <taxon>campanulids</taxon>
        <taxon>Asterales</taxon>
        <taxon>Asteraceae</taxon>
        <taxon>Asteroideae</taxon>
        <taxon>Anthemideae</taxon>
        <taxon>Anthemidinae</taxon>
        <taxon>Tanacetum</taxon>
    </lineage>
</organism>
<comment type="caution">
    <text evidence="2">The sequence shown here is derived from an EMBL/GenBank/DDBJ whole genome shotgun (WGS) entry which is preliminary data.</text>
</comment>
<name>A0A6L2KD40_TANCI</name>
<protein>
    <submittedName>
        <fullName evidence="2">Uncharacterized protein</fullName>
    </submittedName>
</protein>
<reference evidence="2" key="1">
    <citation type="journal article" date="2019" name="Sci. Rep.">
        <title>Draft genome of Tanacetum cinerariifolium, the natural source of mosquito coil.</title>
        <authorList>
            <person name="Yamashiro T."/>
            <person name="Shiraishi A."/>
            <person name="Satake H."/>
            <person name="Nakayama K."/>
        </authorList>
    </citation>
    <scope>NUCLEOTIDE SEQUENCE</scope>
</reference>
<feature type="compositionally biased region" description="Basic and acidic residues" evidence="1">
    <location>
        <begin position="274"/>
        <end position="289"/>
    </location>
</feature>
<feature type="region of interest" description="Disordered" evidence="1">
    <location>
        <begin position="274"/>
        <end position="312"/>
    </location>
</feature>
<feature type="compositionally biased region" description="Basic residues" evidence="1">
    <location>
        <begin position="291"/>
        <end position="300"/>
    </location>
</feature>
<feature type="compositionally biased region" description="Basic and acidic residues" evidence="1">
    <location>
        <begin position="301"/>
        <end position="312"/>
    </location>
</feature>
<evidence type="ECO:0000256" key="1">
    <source>
        <dbReference type="SAM" id="MobiDB-lite"/>
    </source>
</evidence>
<dbReference type="EMBL" id="BKCJ010002185">
    <property type="protein sequence ID" value="GEU46839.1"/>
    <property type="molecule type" value="Genomic_DNA"/>
</dbReference>
<evidence type="ECO:0000313" key="2">
    <source>
        <dbReference type="EMBL" id="GEU46839.1"/>
    </source>
</evidence>
<dbReference type="AlphaFoldDB" id="A0A6L2KD40"/>